<evidence type="ECO:0000313" key="3">
    <source>
        <dbReference type="Proteomes" id="UP000215596"/>
    </source>
</evidence>
<name>A0A268EG54_9BACL</name>
<gene>
    <name evidence="2" type="ORF">CHH67_23100</name>
</gene>
<keyword evidence="1" id="KW-0812">Transmembrane</keyword>
<dbReference type="OrthoDB" id="2657755at2"/>
<feature type="transmembrane region" description="Helical" evidence="1">
    <location>
        <begin position="48"/>
        <end position="70"/>
    </location>
</feature>
<keyword evidence="1" id="KW-0472">Membrane</keyword>
<dbReference type="RefSeq" id="WP_095267731.1">
    <property type="nucleotide sequence ID" value="NZ_NPBY01000082.1"/>
</dbReference>
<evidence type="ECO:0008006" key="4">
    <source>
        <dbReference type="Google" id="ProtNLM"/>
    </source>
</evidence>
<protein>
    <recommendedName>
        <fullName evidence="4">DUF4367 domain-containing protein</fullName>
    </recommendedName>
</protein>
<keyword evidence="1" id="KW-1133">Transmembrane helix</keyword>
<organism evidence="2 3">
    <name type="scientific">Paenibacillus campinasensis</name>
    <dbReference type="NCBI Taxonomy" id="66347"/>
    <lineage>
        <taxon>Bacteria</taxon>
        <taxon>Bacillati</taxon>
        <taxon>Bacillota</taxon>
        <taxon>Bacilli</taxon>
        <taxon>Bacillales</taxon>
        <taxon>Paenibacillaceae</taxon>
        <taxon>Paenibacillus</taxon>
    </lineage>
</organism>
<reference evidence="2 3" key="1">
    <citation type="submission" date="2017-07" db="EMBL/GenBank/DDBJ databases">
        <title>Isolation and whole genome analysis of endospore-forming bacteria from heroin.</title>
        <authorList>
            <person name="Kalinowski J."/>
            <person name="Ahrens B."/>
            <person name="Al-Dilaimi A."/>
            <person name="Winkler A."/>
            <person name="Wibberg D."/>
            <person name="Schleenbecker U."/>
            <person name="Ruckert C."/>
            <person name="Wolfel R."/>
            <person name="Grass G."/>
        </authorList>
    </citation>
    <scope>NUCLEOTIDE SEQUENCE [LARGE SCALE GENOMIC DNA]</scope>
    <source>
        <strain evidence="2 3">7537-G1</strain>
    </source>
</reference>
<comment type="caution">
    <text evidence="2">The sequence shown here is derived from an EMBL/GenBank/DDBJ whole genome shotgun (WGS) entry which is preliminary data.</text>
</comment>
<sequence>MPRTEFGHEHENMIRKLAREEHLPNIDVTERVMQRIHHRSSSRPWRRLLSPMGAVMGMCVLLLVSATAYATAEFIQIRNAAGEVKVQYVSPESRPEAASGDDKFKKQVLAEAQPGELIAYYVKDKRVGGAKAAGEQASLKFAYKERKLEDYGAFVREMNRVDVPVMPEKIGEYLFDYGTVRPYYTVNSIDGDVSLYNRTVAELTARAQSEAGRLFMASIPWTRASSVSGIYSLEGAHIGIHAMMLYGADVKVQQEAENEAEVLELGSRTIIYNDVQKEHVQYRYLNWYNEEQDAYYSLTMDGGKTLTKEQLLKLAEELMNNGL</sequence>
<proteinExistence type="predicted"/>
<evidence type="ECO:0000256" key="1">
    <source>
        <dbReference type="SAM" id="Phobius"/>
    </source>
</evidence>
<dbReference type="AlphaFoldDB" id="A0A268EG54"/>
<dbReference type="Proteomes" id="UP000215596">
    <property type="component" value="Unassembled WGS sequence"/>
</dbReference>
<accession>A0A268EG54</accession>
<evidence type="ECO:0000313" key="2">
    <source>
        <dbReference type="EMBL" id="PAD72102.1"/>
    </source>
</evidence>
<dbReference type="EMBL" id="NPBY01000082">
    <property type="protein sequence ID" value="PAD72102.1"/>
    <property type="molecule type" value="Genomic_DNA"/>
</dbReference>